<evidence type="ECO:0000313" key="2">
    <source>
        <dbReference type="Proteomes" id="UP001234989"/>
    </source>
</evidence>
<accession>A0AAF1A1F8</accession>
<name>A0AAF1A1F8_SOLVR</name>
<reference evidence="1" key="1">
    <citation type="submission" date="2023-08" db="EMBL/GenBank/DDBJ databases">
        <title>A de novo genome assembly of Solanum verrucosum Schlechtendal, a Mexican diploid species geographically isolated from the other diploid A-genome species in potato relatives.</title>
        <authorList>
            <person name="Hosaka K."/>
        </authorList>
    </citation>
    <scope>NUCLEOTIDE SEQUENCE</scope>
    <source>
        <tissue evidence="1">Young leaves</tissue>
    </source>
</reference>
<dbReference type="EMBL" id="CP133623">
    <property type="protein sequence ID" value="WMV59491.1"/>
    <property type="molecule type" value="Genomic_DNA"/>
</dbReference>
<evidence type="ECO:0000313" key="1">
    <source>
        <dbReference type="EMBL" id="WMV59491.1"/>
    </source>
</evidence>
<gene>
    <name evidence="1" type="ORF">MTR67_052876</name>
</gene>
<keyword evidence="2" id="KW-1185">Reference proteome</keyword>
<sequence>MEVSSSRCSGFQDDFDRGLKLIEPQNGGHLDFPGNQYFIVQIFGTSSCEKIKFYIDIGKGRKRGRTYMEAATIPVKLVRTTEINK</sequence>
<dbReference type="Proteomes" id="UP001234989">
    <property type="component" value="Chromosome 12"/>
</dbReference>
<dbReference type="AlphaFoldDB" id="A0AAF1A1F8"/>
<organism evidence="1 2">
    <name type="scientific">Solanum verrucosum</name>
    <dbReference type="NCBI Taxonomy" id="315347"/>
    <lineage>
        <taxon>Eukaryota</taxon>
        <taxon>Viridiplantae</taxon>
        <taxon>Streptophyta</taxon>
        <taxon>Embryophyta</taxon>
        <taxon>Tracheophyta</taxon>
        <taxon>Spermatophyta</taxon>
        <taxon>Magnoliopsida</taxon>
        <taxon>eudicotyledons</taxon>
        <taxon>Gunneridae</taxon>
        <taxon>Pentapetalae</taxon>
        <taxon>asterids</taxon>
        <taxon>lamiids</taxon>
        <taxon>Solanales</taxon>
        <taxon>Solanaceae</taxon>
        <taxon>Solanoideae</taxon>
        <taxon>Solaneae</taxon>
        <taxon>Solanum</taxon>
    </lineage>
</organism>
<protein>
    <submittedName>
        <fullName evidence="1">Uncharacterized protein</fullName>
    </submittedName>
</protein>
<proteinExistence type="predicted"/>